<protein>
    <submittedName>
        <fullName evidence="1">15885_t:CDS:1</fullName>
    </submittedName>
</protein>
<accession>A0ACA9LYD4</accession>
<evidence type="ECO:0000313" key="2">
    <source>
        <dbReference type="Proteomes" id="UP000789702"/>
    </source>
</evidence>
<comment type="caution">
    <text evidence="1">The sequence shown here is derived from an EMBL/GenBank/DDBJ whole genome shotgun (WGS) entry which is preliminary data.</text>
</comment>
<dbReference type="EMBL" id="CAJVPU010005992">
    <property type="protein sequence ID" value="CAG8555196.1"/>
    <property type="molecule type" value="Genomic_DNA"/>
</dbReference>
<evidence type="ECO:0000313" key="1">
    <source>
        <dbReference type="EMBL" id="CAG8555196.1"/>
    </source>
</evidence>
<organism evidence="1 2">
    <name type="scientific">Dentiscutata heterogama</name>
    <dbReference type="NCBI Taxonomy" id="1316150"/>
    <lineage>
        <taxon>Eukaryota</taxon>
        <taxon>Fungi</taxon>
        <taxon>Fungi incertae sedis</taxon>
        <taxon>Mucoromycota</taxon>
        <taxon>Glomeromycotina</taxon>
        <taxon>Glomeromycetes</taxon>
        <taxon>Diversisporales</taxon>
        <taxon>Gigasporaceae</taxon>
        <taxon>Dentiscutata</taxon>
    </lineage>
</organism>
<keyword evidence="2" id="KW-1185">Reference proteome</keyword>
<proteinExistence type="predicted"/>
<name>A0ACA9LYD4_9GLOM</name>
<dbReference type="Proteomes" id="UP000789702">
    <property type="component" value="Unassembled WGS sequence"/>
</dbReference>
<reference evidence="1" key="1">
    <citation type="submission" date="2021-06" db="EMBL/GenBank/DDBJ databases">
        <authorList>
            <person name="Kallberg Y."/>
            <person name="Tangrot J."/>
            <person name="Rosling A."/>
        </authorList>
    </citation>
    <scope>NUCLEOTIDE SEQUENCE</scope>
    <source>
        <strain evidence="1">IL203A</strain>
    </source>
</reference>
<gene>
    <name evidence="1" type="ORF">DHETER_LOCUS5403</name>
</gene>
<sequence length="277" mass="31680">MKVSPISQLLLYSLIILAIVFSVKAESKIDFSYVGKTGPAFWHLLPNSSICLNGRRQSPIDLRSHTDLKKKFEPPCNIRVKNIVKAELVHTGTTIEVALGKEEEGEEGKGNEFLPASFTVGDETFKLLQFHFHTPSEHRIDGVHLDVEAHFVFKSQKDKISVVAVFFNIDLEGKENKFFKPILKNIPKPKEVIKIRNIGLSKIFKDIKNIQEPFTYNGSLTTPPCTEGVRWWINHKHIQSISSCQHHKLKNAIGFNSRFIQLRESDYESDSKNENYY</sequence>